<feature type="chain" id="PRO_5001997855" description="SGNH hydrolase-type esterase domain-containing protein" evidence="1">
    <location>
        <begin position="32"/>
        <end position="277"/>
    </location>
</feature>
<dbReference type="Proteomes" id="UP000030145">
    <property type="component" value="Unassembled WGS sequence"/>
</dbReference>
<dbReference type="Pfam" id="PF13472">
    <property type="entry name" value="Lipase_GDSL_2"/>
    <property type="match status" value="1"/>
</dbReference>
<reference evidence="3 4" key="1">
    <citation type="submission" date="2014-10" db="EMBL/GenBank/DDBJ databases">
        <title>Whole Genome sequence of Corynebacterium auriscanis strain CIP 106629.</title>
        <authorList>
            <person name="Hassan S.S."/>
            <person name="Jamal S.B."/>
            <person name="Tiwari S."/>
            <person name="Oliveira L.D.C."/>
            <person name="Souza F."/>
            <person name="Mariano D.C."/>
            <person name="Almeida S."/>
            <person name="Dorella F."/>
            <person name="Pereira F."/>
            <person name="Carvalho A."/>
            <person name="Leal C.A."/>
            <person name="Soares S.D.C."/>
            <person name="Figueiredo H.C."/>
            <person name="Silva A."/>
            <person name="Azevedo V.A."/>
        </authorList>
    </citation>
    <scope>NUCLEOTIDE SEQUENCE [LARGE SCALE GENOMIC DNA]</scope>
    <source>
        <strain evidence="3 4">CIP 106629</strain>
    </source>
</reference>
<accession>A0A0A2DKA5</accession>
<proteinExistence type="predicted"/>
<evidence type="ECO:0000256" key="1">
    <source>
        <dbReference type="SAM" id="SignalP"/>
    </source>
</evidence>
<protein>
    <recommendedName>
        <fullName evidence="2">SGNH hydrolase-type esterase domain-containing protein</fullName>
    </recommendedName>
</protein>
<organism evidence="3 4">
    <name type="scientific">Corynebacterium auriscanis</name>
    <dbReference type="NCBI Taxonomy" id="99807"/>
    <lineage>
        <taxon>Bacteria</taxon>
        <taxon>Bacillati</taxon>
        <taxon>Actinomycetota</taxon>
        <taxon>Actinomycetes</taxon>
        <taxon>Mycobacteriales</taxon>
        <taxon>Corynebacteriaceae</taxon>
        <taxon>Corynebacterium</taxon>
    </lineage>
</organism>
<evidence type="ECO:0000259" key="2">
    <source>
        <dbReference type="Pfam" id="PF13472"/>
    </source>
</evidence>
<dbReference type="AlphaFoldDB" id="A0A0A2DKA5"/>
<dbReference type="SUPFAM" id="SSF52266">
    <property type="entry name" value="SGNH hydrolase"/>
    <property type="match status" value="1"/>
</dbReference>
<dbReference type="GeneID" id="300553836"/>
<dbReference type="Gene3D" id="3.40.50.1110">
    <property type="entry name" value="SGNH hydrolase"/>
    <property type="match status" value="1"/>
</dbReference>
<keyword evidence="1" id="KW-0732">Signal</keyword>
<dbReference type="InterPro" id="IPR013830">
    <property type="entry name" value="SGNH_hydro"/>
</dbReference>
<evidence type="ECO:0000313" key="4">
    <source>
        <dbReference type="Proteomes" id="UP000030145"/>
    </source>
</evidence>
<keyword evidence="4" id="KW-1185">Reference proteome</keyword>
<comment type="caution">
    <text evidence="3">The sequence shown here is derived from an EMBL/GenBank/DDBJ whole genome shotgun (WGS) entry which is preliminary data.</text>
</comment>
<dbReference type="EMBL" id="JRVJ01000017">
    <property type="protein sequence ID" value="KGM18339.1"/>
    <property type="molecule type" value="Genomic_DNA"/>
</dbReference>
<dbReference type="InterPro" id="IPR036514">
    <property type="entry name" value="SGNH_hydro_sf"/>
</dbReference>
<feature type="signal peptide" evidence="1">
    <location>
        <begin position="1"/>
        <end position="31"/>
    </location>
</feature>
<gene>
    <name evidence="3" type="ORF">MA47_08370</name>
</gene>
<sequence length="277" mass="29110">MQKRTTRRVTAAFAAISTAFLAFLAAPVAHAAPAAPNSAVIFGDSLLANPTIPDYITSHINPRDPRVKSTLSGCATDDVARRGFAARTGKPTYSYTCAGASFVTVGQHISQQINLAIAQGKLGRQTSTVIILAGANDTYPRIIGQSQSVSRVIQNIEPAAVRAVNRVRAAAPNAKIKVVGYPTVAAPNGGSCVIGQLPPQVFDSRVPQVERAMEAMGNRVAARTGAQYVSLKAASRGHDLCSRDPWLAPLVASPKPANIPFHLTPNGMNAVVSRMAH</sequence>
<name>A0A0A2DKA5_9CORY</name>
<evidence type="ECO:0000313" key="3">
    <source>
        <dbReference type="EMBL" id="KGM18339.1"/>
    </source>
</evidence>
<dbReference type="RefSeq" id="WP_035115205.1">
    <property type="nucleotide sequence ID" value="NZ_CP047046.1"/>
</dbReference>
<feature type="domain" description="SGNH hydrolase-type esterase" evidence="2">
    <location>
        <begin position="42"/>
        <end position="268"/>
    </location>
</feature>